<dbReference type="GO" id="GO:0048188">
    <property type="term" value="C:Set1C/COMPASS complex"/>
    <property type="evidence" value="ECO:0007669"/>
    <property type="project" value="TreeGrafter"/>
</dbReference>
<dbReference type="SUPFAM" id="SSF50978">
    <property type="entry name" value="WD40 repeat-like"/>
    <property type="match status" value="1"/>
</dbReference>
<dbReference type="InterPro" id="IPR019775">
    <property type="entry name" value="WD40_repeat_CS"/>
</dbReference>
<dbReference type="PANTHER" id="PTHR22847">
    <property type="entry name" value="WD40 REPEAT PROTEIN"/>
    <property type="match status" value="1"/>
</dbReference>
<dbReference type="PROSITE" id="PS00678">
    <property type="entry name" value="WD_REPEATS_1"/>
    <property type="match status" value="1"/>
</dbReference>
<dbReference type="Gene3D" id="2.160.20.80">
    <property type="entry name" value="E3 ubiquitin-protein ligase SopA"/>
    <property type="match status" value="1"/>
</dbReference>
<feature type="repeat" description="WD" evidence="3">
    <location>
        <begin position="444"/>
        <end position="485"/>
    </location>
</feature>
<protein>
    <recommendedName>
        <fullName evidence="4">Anaphase-promoting complex subunit 4-like WD40 domain-containing protein</fullName>
    </recommendedName>
</protein>
<dbReference type="InterPro" id="IPR024977">
    <property type="entry name" value="Apc4-like_WD40_dom"/>
</dbReference>
<dbReference type="SUPFAM" id="SSF141571">
    <property type="entry name" value="Pentapeptide repeat-like"/>
    <property type="match status" value="1"/>
</dbReference>
<organism evidence="5 6">
    <name type="scientific">Blepharisma stoltei</name>
    <dbReference type="NCBI Taxonomy" id="1481888"/>
    <lineage>
        <taxon>Eukaryota</taxon>
        <taxon>Sar</taxon>
        <taxon>Alveolata</taxon>
        <taxon>Ciliophora</taxon>
        <taxon>Postciliodesmatophora</taxon>
        <taxon>Heterotrichea</taxon>
        <taxon>Heterotrichida</taxon>
        <taxon>Blepharismidae</taxon>
        <taxon>Blepharisma</taxon>
    </lineage>
</organism>
<evidence type="ECO:0000313" key="6">
    <source>
        <dbReference type="Proteomes" id="UP001162131"/>
    </source>
</evidence>
<dbReference type="PROSITE" id="PS50082">
    <property type="entry name" value="WD_REPEATS_2"/>
    <property type="match status" value="5"/>
</dbReference>
<reference evidence="5" key="1">
    <citation type="submission" date="2021-09" db="EMBL/GenBank/DDBJ databases">
        <authorList>
            <consortium name="AG Swart"/>
            <person name="Singh M."/>
            <person name="Singh A."/>
            <person name="Seah K."/>
            <person name="Emmerich C."/>
        </authorList>
    </citation>
    <scope>NUCLEOTIDE SEQUENCE</scope>
    <source>
        <strain evidence="5">ATCC30299</strain>
    </source>
</reference>
<dbReference type="PANTHER" id="PTHR22847:SF637">
    <property type="entry name" value="WD REPEAT DOMAIN 5B"/>
    <property type="match status" value="1"/>
</dbReference>
<dbReference type="PROSITE" id="PS50294">
    <property type="entry name" value="WD_REPEATS_REGION"/>
    <property type="match status" value="3"/>
</dbReference>
<evidence type="ECO:0000256" key="1">
    <source>
        <dbReference type="ARBA" id="ARBA00022574"/>
    </source>
</evidence>
<dbReference type="AlphaFoldDB" id="A0AAU9J9I4"/>
<feature type="repeat" description="WD" evidence="3">
    <location>
        <begin position="817"/>
        <end position="851"/>
    </location>
</feature>
<dbReference type="InterPro" id="IPR015943">
    <property type="entry name" value="WD40/YVTN_repeat-like_dom_sf"/>
</dbReference>
<dbReference type="GO" id="GO:0042393">
    <property type="term" value="F:histone binding"/>
    <property type="evidence" value="ECO:0007669"/>
    <property type="project" value="TreeGrafter"/>
</dbReference>
<dbReference type="InterPro" id="IPR001646">
    <property type="entry name" value="5peptide_repeat"/>
</dbReference>
<keyword evidence="6" id="KW-1185">Reference proteome</keyword>
<feature type="repeat" description="WD" evidence="3">
    <location>
        <begin position="609"/>
        <end position="641"/>
    </location>
</feature>
<proteinExistence type="predicted"/>
<evidence type="ECO:0000259" key="4">
    <source>
        <dbReference type="Pfam" id="PF12894"/>
    </source>
</evidence>
<dbReference type="SUPFAM" id="SSF50998">
    <property type="entry name" value="Quinoprotein alcohol dehydrogenase-like"/>
    <property type="match status" value="1"/>
</dbReference>
<dbReference type="InterPro" id="IPR011047">
    <property type="entry name" value="Quinoprotein_ADH-like_sf"/>
</dbReference>
<dbReference type="Pfam" id="PF00400">
    <property type="entry name" value="WD40"/>
    <property type="match status" value="4"/>
</dbReference>
<keyword evidence="2" id="KW-0677">Repeat</keyword>
<feature type="repeat" description="WD" evidence="3">
    <location>
        <begin position="361"/>
        <end position="402"/>
    </location>
</feature>
<dbReference type="InterPro" id="IPR001680">
    <property type="entry name" value="WD40_rpt"/>
</dbReference>
<keyword evidence="1 3" id="KW-0853">WD repeat</keyword>
<accession>A0AAU9J9I4</accession>
<name>A0AAU9J9I4_9CILI</name>
<dbReference type="EMBL" id="CAJZBQ010000034">
    <property type="protein sequence ID" value="CAG9323617.1"/>
    <property type="molecule type" value="Genomic_DNA"/>
</dbReference>
<dbReference type="SMART" id="SM00320">
    <property type="entry name" value="WD40"/>
    <property type="match status" value="10"/>
</dbReference>
<evidence type="ECO:0000313" key="5">
    <source>
        <dbReference type="EMBL" id="CAG9323617.1"/>
    </source>
</evidence>
<dbReference type="Gene3D" id="2.130.10.10">
    <property type="entry name" value="YVTN repeat-like/Quinoprotein amine dehydrogenase"/>
    <property type="match status" value="3"/>
</dbReference>
<dbReference type="Pfam" id="PF12894">
    <property type="entry name" value="ANAPC4_WD40"/>
    <property type="match status" value="1"/>
</dbReference>
<dbReference type="Proteomes" id="UP001162131">
    <property type="component" value="Unassembled WGS sequence"/>
</dbReference>
<gene>
    <name evidence="5" type="ORF">BSTOLATCC_MIC34266</name>
</gene>
<feature type="domain" description="Anaphase-promoting complex subunit 4-like WD40" evidence="4">
    <location>
        <begin position="702"/>
        <end position="778"/>
    </location>
</feature>
<dbReference type="InterPro" id="IPR036322">
    <property type="entry name" value="WD40_repeat_dom_sf"/>
</dbReference>
<evidence type="ECO:0000256" key="2">
    <source>
        <dbReference type="ARBA" id="ARBA00022737"/>
    </source>
</evidence>
<dbReference type="Pfam" id="PF00805">
    <property type="entry name" value="Pentapeptide"/>
    <property type="match status" value="1"/>
</dbReference>
<evidence type="ECO:0000256" key="3">
    <source>
        <dbReference type="PROSITE-ProRule" id="PRU00221"/>
    </source>
</evidence>
<feature type="repeat" description="WD" evidence="3">
    <location>
        <begin position="691"/>
        <end position="732"/>
    </location>
</feature>
<sequence>MSLKCEQKQCKVIPSFICACSLKGHLFCKVHIIEHIESFPGLQHKGVSLFFDNSAKNICKFEDIRPRKGSIYIKTDDNIDRSLNSAINYTGIIIQSLNVYNRKFPLGDSATLESQNLLLSTQFLSPSPITTFQDLFYKISIVLATHILRIGDISSLKASYINKINFINQKEILKYFKSLGTEELQDKLLNITLESREHKSIKYASSNAITILNYSKYKFIDKDLHGIKIKGADLSEALIINSNFQGSNLKRVDFSFANIYDTNFKDCDLAGVWFGQYPPFKNRITDWNTTFAWNKDYLAYIDDNVAFLQDIKSGCVFKEFEHKEVIKVAALSKDGSLLAIADKCNILHIWDIMNDNKLTELQGPSHWVTSIAFSPKGGLVAAGSRDGFLRIWNIATSSMMSSFSYYYVIFSVEYSACGEYIVLGTSISLVPVVYAEDIKITKCRFNHPRTATVASFSPCTRYVITDCDDLKFRIWDIETGDLIKSIKTSFSWPNSLFSLALPYVGFELRTIPLLKCLAKNGQVEIKWFNEALFNKHYLSFSPDGNYVTTKKRKNYIEIWDAKALENHSFPYKEITSISFSYDGKYMAYTDASKSIKIQNIEKNINIVKLKGHQAIVWYVIFSKVSYILVSLYVDNIVIIWDTLNQYPLSEIEIKDQVTALDLSFENNFIGVGLLNGNIKVINTNNLSDSFSLMHKGVITCIKFSPCENFIAAASNDRKFNLWRINKKNYVSFGRKRMKEVSYICFAKSRNYLVSAHINGDIIFWDINTQQQVMKVETKGGIIRSIALSPCENYLVAGFFDGFVRVLGTLQGNIIKSLLYHRKSVCSVEFINSEKLLFASASIDATINFWRI</sequence>
<comment type="caution">
    <text evidence="5">The sequence shown here is derived from an EMBL/GenBank/DDBJ whole genome shotgun (WGS) entry which is preliminary data.</text>
</comment>